<protein>
    <submittedName>
        <fullName evidence="3">Bifunctional DNA primase/polymerase, N-terminal</fullName>
    </submittedName>
</protein>
<organism evidence="3 4">
    <name type="scientific">Bradyrhizobium lablabi</name>
    <dbReference type="NCBI Taxonomy" id="722472"/>
    <lineage>
        <taxon>Bacteria</taxon>
        <taxon>Pseudomonadati</taxon>
        <taxon>Pseudomonadota</taxon>
        <taxon>Alphaproteobacteria</taxon>
        <taxon>Hyphomicrobiales</taxon>
        <taxon>Nitrobacteraceae</taxon>
        <taxon>Bradyrhizobium</taxon>
    </lineage>
</organism>
<dbReference type="Gene3D" id="3.40.50.300">
    <property type="entry name" value="P-loop containing nucleotide triphosphate hydrolases"/>
    <property type="match status" value="1"/>
</dbReference>
<dbReference type="Pfam" id="PF13481">
    <property type="entry name" value="AAA_25"/>
    <property type="match status" value="1"/>
</dbReference>
<dbReference type="AlphaFoldDB" id="A0A1H4VU05"/>
<reference evidence="3 4" key="1">
    <citation type="submission" date="2016-10" db="EMBL/GenBank/DDBJ databases">
        <authorList>
            <person name="de Groot N.N."/>
        </authorList>
    </citation>
    <scope>NUCLEOTIDE SEQUENCE [LARGE SCALE GENOMIC DNA]</scope>
    <source>
        <strain evidence="3 4">GAS522</strain>
    </source>
</reference>
<dbReference type="EMBL" id="FNTI01000001">
    <property type="protein sequence ID" value="SEC84463.1"/>
    <property type="molecule type" value="Genomic_DNA"/>
</dbReference>
<proteinExistence type="predicted"/>
<dbReference type="OrthoDB" id="1496333at2"/>
<evidence type="ECO:0000259" key="2">
    <source>
        <dbReference type="Pfam" id="PF09250"/>
    </source>
</evidence>
<evidence type="ECO:0000256" key="1">
    <source>
        <dbReference type="SAM" id="MobiDB-lite"/>
    </source>
</evidence>
<evidence type="ECO:0000313" key="4">
    <source>
        <dbReference type="Proteomes" id="UP000183208"/>
    </source>
</evidence>
<feature type="domain" description="DNA primase/polymerase bifunctional N-terminal" evidence="2">
    <location>
        <begin position="9"/>
        <end position="165"/>
    </location>
</feature>
<feature type="region of interest" description="Disordered" evidence="1">
    <location>
        <begin position="295"/>
        <end position="328"/>
    </location>
</feature>
<dbReference type="InterPro" id="IPR027417">
    <property type="entry name" value="P-loop_NTPase"/>
</dbReference>
<name>A0A1H4VU05_9BRAD</name>
<sequence>MSDALAIASRYKARGWNPVPIPYRKKKPVDDAWQTRDLTEATLPKYFNGALQNVGVQLGPRSNGLTDIDLDCHEAISLARYFLPKTDSIFGRAGKPRSHLLYYIDNAPEGASIKLTDVTPEGRRGDCIAELRMGGGTKGAQTVFPGSVHESGEAIEWAKDGEPAKSNFAELRTAVTKIAIATILIRRFPAKGSRHDAALALGGFLARAGWEINGIRYFVEIVARLGGSTDAPGRAKDAVDAAESHSRGEKVYGLPGLIEFFGDAPAKKVAKILGYTGDRPEDTAQWEYSDDHIKRSLGLDSSPPDESPPLQDPPPHQTSELPPRSSVKPLATFKHGEVRAEAMRWVVRNRLPETGAGLMIGQWGMYKTFLALDLSAHIMLGWSWTGERIYRQGGVLLLAPEGANSIALRLAALVENKIAKRRDEVTFDPERLPFEWTNSCPPLLGKNPLPTLVATAATAAARFRTEYDLPLSLIWIDTMATAAGWKDENDNAEASRAMAMLRDLSTATGAVVMGIDHLGKNAEAGARGASAKESNSDFVLTATGNKAQDGSVKDTELVLRKLRDGPQGLTIPFTADLVNMGQDEHGELVTSRIINWTVQPRSKYRSENETLLEKVLNEVLAAKGKVVGKIKMARREDVRNAFRDAYKSEKENVAKAAKDERFRKALKSHDKIKSTDIEGVEYLSWLEDEEPF</sequence>
<feature type="compositionally biased region" description="Pro residues" evidence="1">
    <location>
        <begin position="305"/>
        <end position="316"/>
    </location>
</feature>
<dbReference type="InterPro" id="IPR015330">
    <property type="entry name" value="DNA_primase/pol_bifunc_N"/>
</dbReference>
<dbReference type="RefSeq" id="WP_083387591.1">
    <property type="nucleotide sequence ID" value="NZ_FNTI01000001.1"/>
</dbReference>
<dbReference type="Proteomes" id="UP000183208">
    <property type="component" value="Unassembled WGS sequence"/>
</dbReference>
<dbReference type="SUPFAM" id="SSF52540">
    <property type="entry name" value="P-loop containing nucleoside triphosphate hydrolases"/>
    <property type="match status" value="1"/>
</dbReference>
<dbReference type="SUPFAM" id="SSF56747">
    <property type="entry name" value="Prim-pol domain"/>
    <property type="match status" value="1"/>
</dbReference>
<accession>A0A1H4VU05</accession>
<gene>
    <name evidence="3" type="ORF">SAMN05444171_2397</name>
</gene>
<evidence type="ECO:0000313" key="3">
    <source>
        <dbReference type="EMBL" id="SEC84463.1"/>
    </source>
</evidence>
<dbReference type="Pfam" id="PF09250">
    <property type="entry name" value="Prim-Pol"/>
    <property type="match status" value="1"/>
</dbReference>